<evidence type="ECO:0000313" key="2">
    <source>
        <dbReference type="EMBL" id="DAF53496.1"/>
    </source>
</evidence>
<dbReference type="Gene3D" id="1.10.132.80">
    <property type="match status" value="1"/>
</dbReference>
<protein>
    <submittedName>
        <fullName evidence="2">DNA packaging protein gp3</fullName>
    </submittedName>
</protein>
<organism evidence="2">
    <name type="scientific">Siphoviridae sp. ct1gv6</name>
    <dbReference type="NCBI Taxonomy" id="2827766"/>
    <lineage>
        <taxon>Viruses</taxon>
        <taxon>Duplodnaviria</taxon>
        <taxon>Heunggongvirae</taxon>
        <taxon>Uroviricota</taxon>
        <taxon>Caudoviricetes</taxon>
    </lineage>
</organism>
<accession>A0A8S5SRC5</accession>
<reference evidence="2" key="1">
    <citation type="journal article" date="2021" name="Proc. Natl. Acad. Sci. U.S.A.">
        <title>A Catalog of Tens of Thousands of Viruses from Human Metagenomes Reveals Hidden Associations with Chronic Diseases.</title>
        <authorList>
            <person name="Tisza M.J."/>
            <person name="Buck C.B."/>
        </authorList>
    </citation>
    <scope>NUCLEOTIDE SEQUENCE</scope>
    <source>
        <strain evidence="2">Ct1gv6</strain>
    </source>
</reference>
<evidence type="ECO:0000256" key="1">
    <source>
        <dbReference type="SAM" id="MobiDB-lite"/>
    </source>
</evidence>
<dbReference type="EMBL" id="BK032655">
    <property type="protein sequence ID" value="DAF53496.1"/>
    <property type="molecule type" value="Genomic_DNA"/>
</dbReference>
<name>A0A8S5SRC5_9CAUD</name>
<sequence>MLGCFMFGGENVGMPMGKPPMYKTVDEIEKKIEKYFEDCKGYPLTDSKGKQVFNKFGSPVFADVHPPTITGLALALGFASRQALLNYQAKPEFNDTITRAKARVEQYAEERLFDRDGSNGAQFSLRNNFKGWDADKKNDDSGDGKITIVNNIPRPEKQNE</sequence>
<feature type="region of interest" description="Disordered" evidence="1">
    <location>
        <begin position="132"/>
        <end position="160"/>
    </location>
</feature>
<dbReference type="Pfam" id="PF16677">
    <property type="entry name" value="GP3_package"/>
    <property type="match status" value="1"/>
</dbReference>
<dbReference type="InterPro" id="IPR032066">
    <property type="entry name" value="GP3_package"/>
</dbReference>
<feature type="compositionally biased region" description="Basic and acidic residues" evidence="1">
    <location>
        <begin position="132"/>
        <end position="143"/>
    </location>
</feature>
<proteinExistence type="predicted"/>